<dbReference type="Proteomes" id="UP000000707">
    <property type="component" value="Unassembled WGS sequence"/>
</dbReference>
<evidence type="ECO:0000256" key="7">
    <source>
        <dbReference type="SAM" id="MobiDB-lite"/>
    </source>
</evidence>
<evidence type="ECO:0000256" key="1">
    <source>
        <dbReference type="ARBA" id="ARBA00004477"/>
    </source>
</evidence>
<comment type="subcellular location">
    <subcellularLocation>
        <location evidence="1">Endoplasmic reticulum membrane</location>
        <topology evidence="1">Multi-pass membrane protein</topology>
    </subcellularLocation>
</comment>
<evidence type="ECO:0000256" key="8">
    <source>
        <dbReference type="SAM" id="Phobius"/>
    </source>
</evidence>
<feature type="compositionally biased region" description="Basic and acidic residues" evidence="7">
    <location>
        <begin position="156"/>
        <end position="171"/>
    </location>
</feature>
<evidence type="ECO:0000313" key="9">
    <source>
        <dbReference type="EMBL" id="EGV63281.1"/>
    </source>
</evidence>
<keyword evidence="10" id="KW-1185">Reference proteome</keyword>
<dbReference type="eggNOG" id="KOG3269">
    <property type="taxonomic scope" value="Eukaryota"/>
</dbReference>
<keyword evidence="6 8" id="KW-0472">Membrane</keyword>
<dbReference type="GO" id="GO:0006624">
    <property type="term" value="P:vacuolar protein processing"/>
    <property type="evidence" value="ECO:0007669"/>
    <property type="project" value="TreeGrafter"/>
</dbReference>
<evidence type="ECO:0000313" key="10">
    <source>
        <dbReference type="Proteomes" id="UP000000707"/>
    </source>
</evidence>
<evidence type="ECO:0000256" key="3">
    <source>
        <dbReference type="ARBA" id="ARBA00022692"/>
    </source>
</evidence>
<organism evidence="10">
    <name type="scientific">Candida tenuis (strain ATCC 10573 / BCRC 21748 / CBS 615 / JCM 9827 / NBRC 10315 / NRRL Y-1498 / VKM Y-70)</name>
    <name type="common">Yeast</name>
    <name type="synonym">Yamadazyma tenuis</name>
    <dbReference type="NCBI Taxonomy" id="590646"/>
    <lineage>
        <taxon>Eukaryota</taxon>
        <taxon>Fungi</taxon>
        <taxon>Dikarya</taxon>
        <taxon>Ascomycota</taxon>
        <taxon>Saccharomycotina</taxon>
        <taxon>Pichiomycetes</taxon>
        <taxon>Debaryomycetaceae</taxon>
        <taxon>Yamadazyma</taxon>
    </lineage>
</organism>
<feature type="region of interest" description="Disordered" evidence="7">
    <location>
        <begin position="147"/>
        <end position="178"/>
    </location>
</feature>
<evidence type="ECO:0000256" key="6">
    <source>
        <dbReference type="ARBA" id="ARBA00023136"/>
    </source>
</evidence>
<evidence type="ECO:0000256" key="5">
    <source>
        <dbReference type="ARBA" id="ARBA00022989"/>
    </source>
</evidence>
<comment type="similarity">
    <text evidence="2">Belongs to the TMEM208 family.</text>
</comment>
<proteinExistence type="inferred from homology"/>
<dbReference type="GO" id="GO:0005773">
    <property type="term" value="C:vacuole"/>
    <property type="evidence" value="ECO:0007669"/>
    <property type="project" value="GOC"/>
</dbReference>
<dbReference type="HOGENOM" id="CLU_094308_1_1_1"/>
<reference evidence="9 10" key="1">
    <citation type="journal article" date="2011" name="Proc. Natl. Acad. Sci. U.S.A.">
        <title>Comparative genomics of xylose-fermenting fungi for enhanced biofuel production.</title>
        <authorList>
            <person name="Wohlbach D.J."/>
            <person name="Kuo A."/>
            <person name="Sato T.K."/>
            <person name="Potts K.M."/>
            <person name="Salamov A.A."/>
            <person name="LaButti K.M."/>
            <person name="Sun H."/>
            <person name="Clum A."/>
            <person name="Pangilinan J.L."/>
            <person name="Lindquist E.A."/>
            <person name="Lucas S."/>
            <person name="Lapidus A."/>
            <person name="Jin M."/>
            <person name="Gunawan C."/>
            <person name="Balan V."/>
            <person name="Dale B.E."/>
            <person name="Jeffries T.W."/>
            <person name="Zinkel R."/>
            <person name="Barry K.W."/>
            <person name="Grigoriev I.V."/>
            <person name="Gasch A.P."/>
        </authorList>
    </citation>
    <scope>NUCLEOTIDE SEQUENCE [LARGE SCALE GENOMIC DNA]</scope>
    <source>
        <strain evidence="10">ATCC 10573 / BCRC 21748 / CBS 615 / JCM 9827 / NBRC 10315 / NRRL Y-1498 / VKM Y-70</strain>
    </source>
</reference>
<name>G3B5Q2_CANTC</name>
<dbReference type="PANTHER" id="PTHR13505">
    <property type="entry name" value="TRANSMEMBRANE PROTEIN 208"/>
    <property type="match status" value="1"/>
</dbReference>
<dbReference type="AlphaFoldDB" id="G3B5Q2"/>
<accession>G3B5Q2</accession>
<sequence>MASSSSKKIAQTNKQKLYELHSISATVVLLCAAIVWFFKRPSSIKPFLFFQLPLIGCQYVIESSCRPKYKYDSVGDYDKLVSSGHDMNQSGLTEYMTDVIYFTWILDITVVALGSNKVWYLLLIIPGYAAFKLSGFIKGFFPSKQQQPEQASLDPQKPEGKSKRQQKLEKNGRRKILR</sequence>
<gene>
    <name evidence="9" type="ORF">CANTEDRAFT_106021</name>
</gene>
<keyword evidence="5 8" id="KW-1133">Transmembrane helix</keyword>
<keyword evidence="3 8" id="KW-0812">Transmembrane</keyword>
<dbReference type="GO" id="GO:0005789">
    <property type="term" value="C:endoplasmic reticulum membrane"/>
    <property type="evidence" value="ECO:0007669"/>
    <property type="project" value="UniProtKB-SubCell"/>
</dbReference>
<dbReference type="STRING" id="590646.G3B5Q2"/>
<dbReference type="InterPro" id="IPR008506">
    <property type="entry name" value="SND2/TMEM208"/>
</dbReference>
<dbReference type="Pfam" id="PF05620">
    <property type="entry name" value="TMEM208_SND2"/>
    <property type="match status" value="1"/>
</dbReference>
<evidence type="ECO:0000256" key="2">
    <source>
        <dbReference type="ARBA" id="ARBA00009950"/>
    </source>
</evidence>
<dbReference type="OrthoDB" id="5581259at2759"/>
<protein>
    <recommendedName>
        <fullName evidence="11">DUF788-domain-containing protein</fullName>
    </recommendedName>
</protein>
<evidence type="ECO:0008006" key="11">
    <source>
        <dbReference type="Google" id="ProtNLM"/>
    </source>
</evidence>
<dbReference type="PANTHER" id="PTHR13505:SF7">
    <property type="entry name" value="TRANSMEMBRANE PROTEIN 208"/>
    <property type="match status" value="1"/>
</dbReference>
<keyword evidence="4" id="KW-0256">Endoplasmic reticulum</keyword>
<feature type="transmembrane region" description="Helical" evidence="8">
    <location>
        <begin position="95"/>
        <end position="113"/>
    </location>
</feature>
<feature type="transmembrane region" description="Helical" evidence="8">
    <location>
        <begin position="20"/>
        <end position="38"/>
    </location>
</feature>
<evidence type="ECO:0000256" key="4">
    <source>
        <dbReference type="ARBA" id="ARBA00022824"/>
    </source>
</evidence>
<dbReference type="EMBL" id="GL996524">
    <property type="protein sequence ID" value="EGV63281.1"/>
    <property type="molecule type" value="Genomic_DNA"/>
</dbReference>